<reference evidence="1 2" key="1">
    <citation type="submission" date="2023-01" db="EMBL/GenBank/DDBJ databases">
        <authorList>
            <person name="Whitehead M."/>
        </authorList>
    </citation>
    <scope>NUCLEOTIDE SEQUENCE [LARGE SCALE GENOMIC DNA]</scope>
</reference>
<gene>
    <name evidence="1" type="ORF">MEUPH1_LOCUS3678</name>
</gene>
<dbReference type="Proteomes" id="UP001160148">
    <property type="component" value="Unassembled WGS sequence"/>
</dbReference>
<keyword evidence="2" id="KW-1185">Reference proteome</keyword>
<accession>A0AAV0VVN2</accession>
<dbReference type="EMBL" id="CARXXK010000001">
    <property type="protein sequence ID" value="CAI6346813.1"/>
    <property type="molecule type" value="Genomic_DNA"/>
</dbReference>
<proteinExistence type="predicted"/>
<protein>
    <submittedName>
        <fullName evidence="1">Uncharacterized protein</fullName>
    </submittedName>
</protein>
<name>A0AAV0VVN2_9HEMI</name>
<sequence length="80" mass="9078">MKPVLPVIFPLRINLDVIEEKSSGRIGILEDPDYYQLILMTTGRKLQQNVLSSLGRRLIKVRLWEVGLLVQCTILGTAMI</sequence>
<organism evidence="1 2">
    <name type="scientific">Macrosiphum euphorbiae</name>
    <name type="common">potato aphid</name>
    <dbReference type="NCBI Taxonomy" id="13131"/>
    <lineage>
        <taxon>Eukaryota</taxon>
        <taxon>Metazoa</taxon>
        <taxon>Ecdysozoa</taxon>
        <taxon>Arthropoda</taxon>
        <taxon>Hexapoda</taxon>
        <taxon>Insecta</taxon>
        <taxon>Pterygota</taxon>
        <taxon>Neoptera</taxon>
        <taxon>Paraneoptera</taxon>
        <taxon>Hemiptera</taxon>
        <taxon>Sternorrhyncha</taxon>
        <taxon>Aphidomorpha</taxon>
        <taxon>Aphidoidea</taxon>
        <taxon>Aphididae</taxon>
        <taxon>Macrosiphini</taxon>
        <taxon>Macrosiphum</taxon>
    </lineage>
</organism>
<evidence type="ECO:0000313" key="1">
    <source>
        <dbReference type="EMBL" id="CAI6346813.1"/>
    </source>
</evidence>
<dbReference type="AlphaFoldDB" id="A0AAV0VVN2"/>
<comment type="caution">
    <text evidence="1">The sequence shown here is derived from an EMBL/GenBank/DDBJ whole genome shotgun (WGS) entry which is preliminary data.</text>
</comment>
<evidence type="ECO:0000313" key="2">
    <source>
        <dbReference type="Proteomes" id="UP001160148"/>
    </source>
</evidence>